<dbReference type="RefSeq" id="WP_082611857.1">
    <property type="nucleotide sequence ID" value="NZ_AZEU01000202.1"/>
</dbReference>
<organism evidence="3 4">
    <name type="scientific">Lacticaseibacillus manihotivorans DSM 13343 = JCM 12514</name>
    <dbReference type="NCBI Taxonomy" id="1423769"/>
    <lineage>
        <taxon>Bacteria</taxon>
        <taxon>Bacillati</taxon>
        <taxon>Bacillota</taxon>
        <taxon>Bacilli</taxon>
        <taxon>Lactobacillales</taxon>
        <taxon>Lactobacillaceae</taxon>
        <taxon>Lacticaseibacillus</taxon>
    </lineage>
</organism>
<evidence type="ECO:0000313" key="3">
    <source>
        <dbReference type="EMBL" id="KRL43305.1"/>
    </source>
</evidence>
<feature type="transmembrane region" description="Helical" evidence="1">
    <location>
        <begin position="316"/>
        <end position="334"/>
    </location>
</feature>
<dbReference type="OrthoDB" id="2329575at2"/>
<keyword evidence="1" id="KW-0812">Transmembrane</keyword>
<keyword evidence="1" id="KW-1133">Transmembrane helix</keyword>
<keyword evidence="4" id="KW-1185">Reference proteome</keyword>
<reference evidence="3 4" key="1">
    <citation type="journal article" date="2015" name="Genome Announc.">
        <title>Expanding the biotechnology potential of lactobacilli through comparative genomics of 213 strains and associated genera.</title>
        <authorList>
            <person name="Sun Z."/>
            <person name="Harris H.M."/>
            <person name="McCann A."/>
            <person name="Guo C."/>
            <person name="Argimon S."/>
            <person name="Zhang W."/>
            <person name="Yang X."/>
            <person name="Jeffery I.B."/>
            <person name="Cooney J.C."/>
            <person name="Kagawa T.F."/>
            <person name="Liu W."/>
            <person name="Song Y."/>
            <person name="Salvetti E."/>
            <person name="Wrobel A."/>
            <person name="Rasinkangas P."/>
            <person name="Parkhill J."/>
            <person name="Rea M.C."/>
            <person name="O'Sullivan O."/>
            <person name="Ritari J."/>
            <person name="Douillard F.P."/>
            <person name="Paul Ross R."/>
            <person name="Yang R."/>
            <person name="Briner A.E."/>
            <person name="Felis G.E."/>
            <person name="de Vos W.M."/>
            <person name="Barrangou R."/>
            <person name="Klaenhammer T.R."/>
            <person name="Caufield P.W."/>
            <person name="Cui Y."/>
            <person name="Zhang H."/>
            <person name="O'Toole P.W."/>
        </authorList>
    </citation>
    <scope>NUCLEOTIDE SEQUENCE [LARGE SCALE GENOMIC DNA]</scope>
    <source>
        <strain evidence="3 4">DSM 13343</strain>
    </source>
</reference>
<feature type="transmembrane region" description="Helical" evidence="1">
    <location>
        <begin position="253"/>
        <end position="274"/>
    </location>
</feature>
<feature type="transmembrane region" description="Helical" evidence="1">
    <location>
        <begin position="35"/>
        <end position="60"/>
    </location>
</feature>
<proteinExistence type="predicted"/>
<dbReference type="AlphaFoldDB" id="A0A0R1QFC6"/>
<dbReference type="EMBL" id="AZEU01000202">
    <property type="protein sequence ID" value="KRL43305.1"/>
    <property type="molecule type" value="Genomic_DNA"/>
</dbReference>
<dbReference type="Proteomes" id="UP000051790">
    <property type="component" value="Unassembled WGS sequence"/>
</dbReference>
<protein>
    <recommendedName>
        <fullName evidence="2">Acyltransferase 3 domain-containing protein</fullName>
    </recommendedName>
</protein>
<keyword evidence="1" id="KW-0472">Membrane</keyword>
<feature type="transmembrane region" description="Helical" evidence="1">
    <location>
        <begin position="81"/>
        <end position="101"/>
    </location>
</feature>
<dbReference type="PATRIC" id="fig|1423769.4.peg.1828"/>
<feature type="transmembrane region" description="Helical" evidence="1">
    <location>
        <begin position="121"/>
        <end position="146"/>
    </location>
</feature>
<comment type="caution">
    <text evidence="3">The sequence shown here is derived from an EMBL/GenBank/DDBJ whole genome shotgun (WGS) entry which is preliminary data.</text>
</comment>
<sequence>MKQRSTYNAGFDLVKALLALTVISIHTVLWTKNRYIGFIGIPITRLAVPIFFLFSGYFFFKRARVLEKSKQLSLLKHSEKRYLQLYFFWFIVTFPVTYETMHYFANGILLGLKRLIFDGFLFGSTFFASWYIMGVILGIPIVYFASRFLNNKVLLVLAWLVNAFAVILTNYGLSPLGQSALNWLHSWPISISPSLSFMVGLVWIVIGKMFADGDLDKFVKPHAIYWAGGAMLLLYAEEFIVHRLHFVYYNDCYFMLLPVSVLLFGWLLTTHISVPYAREMRAFSTIAYCFHGSFVLCVKYLLQLAGLQITRISQSVLFWLVTVIVSWFLTLLILKLQRVRGLGWLKLSH</sequence>
<feature type="domain" description="Acyltransferase 3" evidence="2">
    <location>
        <begin position="8"/>
        <end position="330"/>
    </location>
</feature>
<dbReference type="Pfam" id="PF01757">
    <property type="entry name" value="Acyl_transf_3"/>
    <property type="match status" value="1"/>
</dbReference>
<evidence type="ECO:0000256" key="1">
    <source>
        <dbReference type="SAM" id="Phobius"/>
    </source>
</evidence>
<feature type="transmembrane region" description="Helical" evidence="1">
    <location>
        <begin position="153"/>
        <end position="173"/>
    </location>
</feature>
<accession>A0A0R1QFC6</accession>
<dbReference type="GO" id="GO:0016747">
    <property type="term" value="F:acyltransferase activity, transferring groups other than amino-acyl groups"/>
    <property type="evidence" value="ECO:0007669"/>
    <property type="project" value="InterPro"/>
</dbReference>
<name>A0A0R1QFC6_9LACO</name>
<feature type="transmembrane region" description="Helical" evidence="1">
    <location>
        <begin position="12"/>
        <end position="29"/>
    </location>
</feature>
<feature type="transmembrane region" description="Helical" evidence="1">
    <location>
        <begin position="286"/>
        <end position="310"/>
    </location>
</feature>
<feature type="transmembrane region" description="Helical" evidence="1">
    <location>
        <begin position="193"/>
        <end position="211"/>
    </location>
</feature>
<gene>
    <name evidence="3" type="ORF">FD01_GL001708</name>
</gene>
<evidence type="ECO:0000259" key="2">
    <source>
        <dbReference type="Pfam" id="PF01757"/>
    </source>
</evidence>
<dbReference type="InterPro" id="IPR002656">
    <property type="entry name" value="Acyl_transf_3_dom"/>
</dbReference>
<evidence type="ECO:0000313" key="4">
    <source>
        <dbReference type="Proteomes" id="UP000051790"/>
    </source>
</evidence>